<name>A0A699J5V9_TANCI</name>
<accession>A0A699J5V9</accession>
<dbReference type="PANTHER" id="PTHR48435">
    <property type="entry name" value="POLYPROTEIN"/>
    <property type="match status" value="1"/>
</dbReference>
<gene>
    <name evidence="2" type="ORF">Tci_586270</name>
</gene>
<feature type="non-terminal residue" evidence="2">
    <location>
        <position position="1"/>
    </location>
</feature>
<comment type="caution">
    <text evidence="2">The sequence shown here is derived from an EMBL/GenBank/DDBJ whole genome shotgun (WGS) entry which is preliminary data.</text>
</comment>
<reference evidence="2" key="1">
    <citation type="journal article" date="2019" name="Sci. Rep.">
        <title>Draft genome of Tanacetum cinerariifolium, the natural source of mosquito coil.</title>
        <authorList>
            <person name="Yamashiro T."/>
            <person name="Shiraishi A."/>
            <person name="Satake H."/>
            <person name="Nakayama K."/>
        </authorList>
    </citation>
    <scope>NUCLEOTIDE SEQUENCE</scope>
</reference>
<dbReference type="AlphaFoldDB" id="A0A699J5V9"/>
<feature type="region of interest" description="Disordered" evidence="1">
    <location>
        <begin position="273"/>
        <end position="297"/>
    </location>
</feature>
<feature type="region of interest" description="Disordered" evidence="1">
    <location>
        <begin position="28"/>
        <end position="49"/>
    </location>
</feature>
<protein>
    <submittedName>
        <fullName evidence="2">Integrase, catalytic region, zinc finger, CCHC-type, peptidase aspartic, catalytic</fullName>
    </submittedName>
</protein>
<sequence>HISAMYDDYIGGQPSAALRIVSAAQAHPDVDGLNSQQQHAQQQGNQAPIQPETVAENIPNAMFDANSFVNPFANPSTSATESSSSQYVDPSNMHTFYQPYPREFQWTKDHPLEQVIGEPSRPELTRNQLRSDGYMCMYALTVITMEPKNVKEAMTDPEWIESMQEELLQFKRLDVWVLVPAPNNITVFWVEHLVSLSLPSDLPHHCLTQGYTHIHFGAIRLALTFHGRKGLPAYSRIALLDTRYEKGDPTVGLLGEPSGKFDYYVLYRKAEPSQPPLPSQPPSPHKPSPTVTSPPPLKLSLYNQKALSILHQDSPTKDKEVILSPVFPITKDPSCSYSKEYEQEFPAITAFEHLDSRTKHDWKIKNPTTISPTGHANKISPAEATVNKVKTLLLKTKFL</sequence>
<organism evidence="2">
    <name type="scientific">Tanacetum cinerariifolium</name>
    <name type="common">Dalmatian daisy</name>
    <name type="synonym">Chrysanthemum cinerariifolium</name>
    <dbReference type="NCBI Taxonomy" id="118510"/>
    <lineage>
        <taxon>Eukaryota</taxon>
        <taxon>Viridiplantae</taxon>
        <taxon>Streptophyta</taxon>
        <taxon>Embryophyta</taxon>
        <taxon>Tracheophyta</taxon>
        <taxon>Spermatophyta</taxon>
        <taxon>Magnoliopsida</taxon>
        <taxon>eudicotyledons</taxon>
        <taxon>Gunneridae</taxon>
        <taxon>Pentapetalae</taxon>
        <taxon>asterids</taxon>
        <taxon>campanulids</taxon>
        <taxon>Asterales</taxon>
        <taxon>Asteraceae</taxon>
        <taxon>Asteroideae</taxon>
        <taxon>Anthemideae</taxon>
        <taxon>Anthemidinae</taxon>
        <taxon>Tanacetum</taxon>
    </lineage>
</organism>
<dbReference type="PANTHER" id="PTHR48435:SF1">
    <property type="entry name" value="POLYPROTEIN"/>
    <property type="match status" value="1"/>
</dbReference>
<evidence type="ECO:0000313" key="2">
    <source>
        <dbReference type="EMBL" id="GFA14298.1"/>
    </source>
</evidence>
<evidence type="ECO:0000256" key="1">
    <source>
        <dbReference type="SAM" id="MobiDB-lite"/>
    </source>
</evidence>
<dbReference type="InterPro" id="IPR053098">
    <property type="entry name" value="Petuviruses_polyprotein"/>
</dbReference>
<dbReference type="EMBL" id="BKCJ010375551">
    <property type="protein sequence ID" value="GFA14298.1"/>
    <property type="molecule type" value="Genomic_DNA"/>
</dbReference>
<proteinExistence type="predicted"/>
<feature type="compositionally biased region" description="Low complexity" evidence="1">
    <location>
        <begin position="36"/>
        <end position="49"/>
    </location>
</feature>